<evidence type="ECO:0000313" key="2">
    <source>
        <dbReference type="EMBL" id="PIL43694.1"/>
    </source>
</evidence>
<organism evidence="2 3">
    <name type="scientific">Massilia eurypsychrophila</name>
    <dbReference type="NCBI Taxonomy" id="1485217"/>
    <lineage>
        <taxon>Bacteria</taxon>
        <taxon>Pseudomonadati</taxon>
        <taxon>Pseudomonadota</taxon>
        <taxon>Betaproteobacteria</taxon>
        <taxon>Burkholderiales</taxon>
        <taxon>Oxalobacteraceae</taxon>
        <taxon>Telluria group</taxon>
        <taxon>Massilia</taxon>
    </lineage>
</organism>
<feature type="signal peptide" evidence="1">
    <location>
        <begin position="1"/>
        <end position="18"/>
    </location>
</feature>
<dbReference type="InterPro" id="IPR011990">
    <property type="entry name" value="TPR-like_helical_dom_sf"/>
</dbReference>
<proteinExistence type="predicted"/>
<reference evidence="2 3" key="1">
    <citation type="submission" date="2017-10" db="EMBL/GenBank/DDBJ databases">
        <title>Massilia psychrophilum sp. nov., a novel purple-pigmented bacterium isolated from Tianshan glacier, Xinjiang Municipality, China.</title>
        <authorList>
            <person name="Wang H."/>
        </authorList>
    </citation>
    <scope>NUCLEOTIDE SEQUENCE [LARGE SCALE GENOMIC DNA]</scope>
    <source>
        <strain evidence="2 3">JCM 30074</strain>
    </source>
</reference>
<dbReference type="InterPro" id="IPR006597">
    <property type="entry name" value="Sel1-like"/>
</dbReference>
<dbReference type="SMART" id="SM00671">
    <property type="entry name" value="SEL1"/>
    <property type="match status" value="1"/>
</dbReference>
<keyword evidence="1" id="KW-0732">Signal</keyword>
<sequence>MKKIVLCLTLAFASLAHADELADANALLQKKAYPQALQLYTKLANAGNAEAQLQLGQMYWYGEAGSIDLVKADAWLKKSAAKGNKTAAASLEVMKQRELRRADIDYWVSKYDGADLKAGKFHCPAPRIPAVSKVNEEINRIAAAMTAWQDCYNAFVVNLNASAPLTKRIPDDISKLLNKQELETATAYLGELHTRMGADASISAKLLLADFDAWRAATDKFVKEHNELVKSMPAVIPKRKYDN</sequence>
<accession>A0A2G8TCH1</accession>
<feature type="chain" id="PRO_5013647937" description="Sel1 repeat family protein" evidence="1">
    <location>
        <begin position="19"/>
        <end position="243"/>
    </location>
</feature>
<gene>
    <name evidence="2" type="ORF">CR105_18220</name>
</gene>
<keyword evidence="3" id="KW-1185">Reference proteome</keyword>
<protein>
    <recommendedName>
        <fullName evidence="4">Sel1 repeat family protein</fullName>
    </recommendedName>
</protein>
<dbReference type="Proteomes" id="UP000230390">
    <property type="component" value="Unassembled WGS sequence"/>
</dbReference>
<dbReference type="EMBL" id="PDOC01000012">
    <property type="protein sequence ID" value="PIL43694.1"/>
    <property type="molecule type" value="Genomic_DNA"/>
</dbReference>
<evidence type="ECO:0000313" key="3">
    <source>
        <dbReference type="Proteomes" id="UP000230390"/>
    </source>
</evidence>
<dbReference type="SUPFAM" id="SSF81901">
    <property type="entry name" value="HCP-like"/>
    <property type="match status" value="1"/>
</dbReference>
<comment type="caution">
    <text evidence="2">The sequence shown here is derived from an EMBL/GenBank/DDBJ whole genome shotgun (WGS) entry which is preliminary data.</text>
</comment>
<dbReference type="RefSeq" id="WP_099790775.1">
    <property type="nucleotide sequence ID" value="NZ_JBHLYV010000099.1"/>
</dbReference>
<name>A0A2G8TCH1_9BURK</name>
<dbReference type="Gene3D" id="1.25.40.10">
    <property type="entry name" value="Tetratricopeptide repeat domain"/>
    <property type="match status" value="1"/>
</dbReference>
<evidence type="ECO:0008006" key="4">
    <source>
        <dbReference type="Google" id="ProtNLM"/>
    </source>
</evidence>
<dbReference type="OrthoDB" id="8703429at2"/>
<dbReference type="AlphaFoldDB" id="A0A2G8TCH1"/>
<evidence type="ECO:0000256" key="1">
    <source>
        <dbReference type="SAM" id="SignalP"/>
    </source>
</evidence>